<dbReference type="PANTHER" id="PTHR43821:SF1">
    <property type="entry name" value="NAD(P)H NITROREDUCTASE YDJA-RELATED"/>
    <property type="match status" value="1"/>
</dbReference>
<comment type="caution">
    <text evidence="10">The sequence shown here is derived from an EMBL/GenBank/DDBJ whole genome shotgun (WGS) entry which is preliminary data.</text>
</comment>
<evidence type="ECO:0000256" key="7">
    <source>
        <dbReference type="PIRNR" id="PIRNR000232"/>
    </source>
</evidence>
<name>A0A2W2ANW2_9HYPH</name>
<dbReference type="Gene3D" id="3.40.109.10">
    <property type="entry name" value="NADH Oxidase"/>
    <property type="match status" value="1"/>
</dbReference>
<comment type="similarity">
    <text evidence="1 7">Belongs to the nitroreductase family.</text>
</comment>
<keyword evidence="11" id="KW-1185">Reference proteome</keyword>
<keyword evidence="3 7" id="KW-0288">FMN</keyword>
<dbReference type="EMBL" id="QKVK01000004">
    <property type="protein sequence ID" value="PZF77081.1"/>
    <property type="molecule type" value="Genomic_DNA"/>
</dbReference>
<evidence type="ECO:0000256" key="1">
    <source>
        <dbReference type="ARBA" id="ARBA00007118"/>
    </source>
</evidence>
<feature type="binding site" evidence="8">
    <location>
        <position position="20"/>
    </location>
    <ligand>
        <name>FMN</name>
        <dbReference type="ChEBI" id="CHEBI:58210"/>
        <note>ligand shared between dimeric partners</note>
    </ligand>
</feature>
<keyword evidence="6 7" id="KW-0520">NAD</keyword>
<evidence type="ECO:0000256" key="3">
    <source>
        <dbReference type="ARBA" id="ARBA00022643"/>
    </source>
</evidence>
<evidence type="ECO:0000313" key="11">
    <source>
        <dbReference type="Proteomes" id="UP000248795"/>
    </source>
</evidence>
<comment type="cofactor">
    <cofactor evidence="8">
        <name>FMN</name>
        <dbReference type="ChEBI" id="CHEBI:58210"/>
    </cofactor>
    <text evidence="8">Binds 1 FMN per subunit.</text>
</comment>
<evidence type="ECO:0000256" key="4">
    <source>
        <dbReference type="ARBA" id="ARBA00022857"/>
    </source>
</evidence>
<keyword evidence="5 7" id="KW-0560">Oxidoreductase</keyword>
<dbReference type="InterPro" id="IPR029479">
    <property type="entry name" value="Nitroreductase"/>
</dbReference>
<protein>
    <recommendedName>
        <fullName evidence="7">Putative NAD(P)H nitroreductase</fullName>
        <ecNumber evidence="7">1.-.-.-</ecNumber>
    </recommendedName>
</protein>
<evidence type="ECO:0000256" key="8">
    <source>
        <dbReference type="PIRSR" id="PIRSR000232-1"/>
    </source>
</evidence>
<organism evidence="10 11">
    <name type="scientific">Aestuariivirga litoralis</name>
    <dbReference type="NCBI Taxonomy" id="2650924"/>
    <lineage>
        <taxon>Bacteria</taxon>
        <taxon>Pseudomonadati</taxon>
        <taxon>Pseudomonadota</taxon>
        <taxon>Alphaproteobacteria</taxon>
        <taxon>Hyphomicrobiales</taxon>
        <taxon>Aestuariivirgaceae</taxon>
        <taxon>Aestuariivirga</taxon>
    </lineage>
</organism>
<gene>
    <name evidence="10" type="ORF">DK847_09930</name>
</gene>
<dbReference type="InterPro" id="IPR026021">
    <property type="entry name" value="YdjA-like"/>
</dbReference>
<evidence type="ECO:0000259" key="9">
    <source>
        <dbReference type="Pfam" id="PF00881"/>
    </source>
</evidence>
<dbReference type="GO" id="GO:0016491">
    <property type="term" value="F:oxidoreductase activity"/>
    <property type="evidence" value="ECO:0007669"/>
    <property type="project" value="UniProtKB-UniRule"/>
</dbReference>
<reference evidence="11" key="1">
    <citation type="submission" date="2018-06" db="EMBL/GenBank/DDBJ databases">
        <title>Aestuariibacter litoralis strain KCTC 52945T.</title>
        <authorList>
            <person name="Li X."/>
            <person name="Salam N."/>
            <person name="Li J.-L."/>
            <person name="Chen Y.-M."/>
            <person name="Yang Z.-W."/>
            <person name="Zhang L.-Y."/>
            <person name="Han M.-X."/>
            <person name="Xiao M."/>
            <person name="Li W.-J."/>
        </authorList>
    </citation>
    <scope>NUCLEOTIDE SEQUENCE [LARGE SCALE GENOMIC DNA]</scope>
    <source>
        <strain evidence="11">KCTC 52945</strain>
    </source>
</reference>
<evidence type="ECO:0000313" key="10">
    <source>
        <dbReference type="EMBL" id="PZF77081.1"/>
    </source>
</evidence>
<evidence type="ECO:0000256" key="5">
    <source>
        <dbReference type="ARBA" id="ARBA00023002"/>
    </source>
</evidence>
<feature type="binding site" evidence="8">
    <location>
        <position position="24"/>
    </location>
    <ligand>
        <name>FMN</name>
        <dbReference type="ChEBI" id="CHEBI:58210"/>
        <note>ligand shared between dimeric partners</note>
    </ligand>
</feature>
<keyword evidence="2 7" id="KW-0285">Flavoprotein</keyword>
<accession>A0A2W2ANW2</accession>
<feature type="domain" description="Nitroreductase" evidence="9">
    <location>
        <begin position="6"/>
        <end position="148"/>
    </location>
</feature>
<dbReference type="EC" id="1.-.-.-" evidence="7"/>
<feature type="binding site" description="in other chain" evidence="8">
    <location>
        <begin position="118"/>
        <end position="120"/>
    </location>
    <ligand>
        <name>FMN</name>
        <dbReference type="ChEBI" id="CHEBI:58210"/>
        <note>ligand shared between dimeric partners</note>
    </ligand>
</feature>
<dbReference type="PIRSF" id="PIRSF000232">
    <property type="entry name" value="YdjA"/>
    <property type="match status" value="1"/>
</dbReference>
<dbReference type="Pfam" id="PF00881">
    <property type="entry name" value="Nitroreductase"/>
    <property type="match status" value="1"/>
</dbReference>
<dbReference type="Proteomes" id="UP000248795">
    <property type="component" value="Unassembled WGS sequence"/>
</dbReference>
<proteinExistence type="inferred from homology"/>
<dbReference type="InterPro" id="IPR052530">
    <property type="entry name" value="NAD(P)H_nitroreductase"/>
</dbReference>
<evidence type="ECO:0000256" key="2">
    <source>
        <dbReference type="ARBA" id="ARBA00022630"/>
    </source>
</evidence>
<keyword evidence="4 7" id="KW-0521">NADP</keyword>
<evidence type="ECO:0000256" key="6">
    <source>
        <dbReference type="ARBA" id="ARBA00023027"/>
    </source>
</evidence>
<dbReference type="PANTHER" id="PTHR43821">
    <property type="entry name" value="NAD(P)H NITROREDUCTASE YDJA-RELATED"/>
    <property type="match status" value="1"/>
</dbReference>
<dbReference type="SUPFAM" id="SSF55469">
    <property type="entry name" value="FMN-dependent nitroreductase-like"/>
    <property type="match status" value="1"/>
</dbReference>
<dbReference type="InterPro" id="IPR000415">
    <property type="entry name" value="Nitroreductase-like"/>
</dbReference>
<dbReference type="CDD" id="cd02135">
    <property type="entry name" value="YdjA-like"/>
    <property type="match status" value="1"/>
</dbReference>
<dbReference type="AlphaFoldDB" id="A0A2W2ANW2"/>
<sequence>MAGPGPTAEQLAEILRIGVRVPDHGKLAPWRFILWEGDARAAFGDVMKARWKVLHPEHGEQTLGFVHGLFLRAPTVLGVVSAAQEHPKIPVWEQQLSAAAVCMNILYAATAMGIGCQWNTDWVVYDAEIAAAMGLKPGEKLAGLIYFGTPTAPLEERPRPDPAALLTRWQAS</sequence>